<name>A0A822EGI6_9BILA</name>
<dbReference type="EMBL" id="CAJOBR010093526">
    <property type="protein sequence ID" value="CAF5144413.1"/>
    <property type="molecule type" value="Genomic_DNA"/>
</dbReference>
<sequence length="14" mass="1629">MQMDSPDLTTIFTE</sequence>
<evidence type="ECO:0000313" key="2">
    <source>
        <dbReference type="EMBL" id="CAF5144413.1"/>
    </source>
</evidence>
<evidence type="ECO:0000313" key="3">
    <source>
        <dbReference type="Proteomes" id="UP000663848"/>
    </source>
</evidence>
<proteinExistence type="predicted"/>
<accession>A0A822EGI6</accession>
<feature type="non-terminal residue" evidence="1">
    <location>
        <position position="14"/>
    </location>
</feature>
<reference evidence="1" key="1">
    <citation type="submission" date="2021-02" db="EMBL/GenBank/DDBJ databases">
        <authorList>
            <person name="Nowell W R."/>
        </authorList>
    </citation>
    <scope>NUCLEOTIDE SEQUENCE</scope>
</reference>
<protein>
    <submittedName>
        <fullName evidence="1">Uncharacterized protein</fullName>
    </submittedName>
</protein>
<organism evidence="1 3">
    <name type="scientific">Rotaria socialis</name>
    <dbReference type="NCBI Taxonomy" id="392032"/>
    <lineage>
        <taxon>Eukaryota</taxon>
        <taxon>Metazoa</taxon>
        <taxon>Spiralia</taxon>
        <taxon>Gnathifera</taxon>
        <taxon>Rotifera</taxon>
        <taxon>Eurotatoria</taxon>
        <taxon>Bdelloidea</taxon>
        <taxon>Philodinida</taxon>
        <taxon>Philodinidae</taxon>
        <taxon>Rotaria</taxon>
    </lineage>
</organism>
<dbReference type="Proteomes" id="UP000663848">
    <property type="component" value="Unassembled WGS sequence"/>
</dbReference>
<gene>
    <name evidence="1" type="ORF">QYT958_LOCUS44837</name>
    <name evidence="2" type="ORF">QYT958_LOCUS48027</name>
</gene>
<comment type="caution">
    <text evidence="1">The sequence shown here is derived from an EMBL/GenBank/DDBJ whole genome shotgun (WGS) entry which is preliminary data.</text>
</comment>
<dbReference type="EMBL" id="CAJOBR010071481">
    <property type="protein sequence ID" value="CAF5101000.1"/>
    <property type="molecule type" value="Genomic_DNA"/>
</dbReference>
<evidence type="ECO:0000313" key="1">
    <source>
        <dbReference type="EMBL" id="CAF5101000.1"/>
    </source>
</evidence>